<dbReference type="GO" id="GO:0005835">
    <property type="term" value="C:fatty acid synthase complex"/>
    <property type="evidence" value="ECO:0007669"/>
    <property type="project" value="UniProtKB-UniRule"/>
</dbReference>
<dbReference type="InterPro" id="IPR050830">
    <property type="entry name" value="Fungal_FAS"/>
</dbReference>
<keyword evidence="9" id="KW-0511">Multifunctional enzyme</keyword>
<dbReference type="InterPro" id="IPR016035">
    <property type="entry name" value="Acyl_Trfase/lysoPLipase"/>
</dbReference>
<comment type="catalytic activity">
    <reaction evidence="14">
        <text>a 2,3-saturated acyl-[ACP] + NAD(+) = a (2E)-enoyl-[ACP] + NADH + H(+)</text>
        <dbReference type="Rhea" id="RHEA:10240"/>
        <dbReference type="Rhea" id="RHEA-COMP:9925"/>
        <dbReference type="Rhea" id="RHEA-COMP:9926"/>
        <dbReference type="ChEBI" id="CHEBI:15378"/>
        <dbReference type="ChEBI" id="CHEBI:57540"/>
        <dbReference type="ChEBI" id="CHEBI:57945"/>
        <dbReference type="ChEBI" id="CHEBI:78784"/>
        <dbReference type="ChEBI" id="CHEBI:78785"/>
        <dbReference type="EC" id="1.3.1.9"/>
    </reaction>
</comment>
<dbReference type="InterPro" id="IPR014043">
    <property type="entry name" value="Acyl_transferase_dom"/>
</dbReference>
<dbReference type="PIRSF" id="PIRSF005562">
    <property type="entry name" value="FAS_yeast_beta"/>
    <property type="match status" value="1"/>
</dbReference>
<dbReference type="SUPFAM" id="SSF52151">
    <property type="entry name" value="FabD/lysophospholipase-like"/>
    <property type="match status" value="2"/>
</dbReference>
<dbReference type="SUPFAM" id="SSF54637">
    <property type="entry name" value="Thioesterase/thiol ester dehydrase-isomerase"/>
    <property type="match status" value="2"/>
</dbReference>
<evidence type="ECO:0000256" key="1">
    <source>
        <dbReference type="ARBA" id="ARBA00001055"/>
    </source>
</evidence>
<evidence type="ECO:0000313" key="20">
    <source>
        <dbReference type="Proteomes" id="UP001219568"/>
    </source>
</evidence>
<dbReference type="GO" id="GO:0004314">
    <property type="term" value="F:[acyl-carrier-protein] S-malonyltransferase activity"/>
    <property type="evidence" value="ECO:0007669"/>
    <property type="project" value="UniProtKB-EC"/>
</dbReference>
<keyword evidence="6 16" id="KW-0560">Oxidoreductase</keyword>
<dbReference type="GO" id="GO:0004321">
    <property type="term" value="F:fatty-acyl-CoA synthase activity"/>
    <property type="evidence" value="ECO:0007669"/>
    <property type="project" value="UniProtKB-EC"/>
</dbReference>
<proteinExistence type="inferred from homology"/>
<evidence type="ECO:0000256" key="2">
    <source>
        <dbReference type="ARBA" id="ARBA00010009"/>
    </source>
</evidence>
<dbReference type="InterPro" id="IPR032088">
    <property type="entry name" value="SAT"/>
</dbReference>
<dbReference type="Gene3D" id="2.40.128.700">
    <property type="match status" value="1"/>
</dbReference>
<dbReference type="EMBL" id="JAQJZL010000002">
    <property type="protein sequence ID" value="KAJ6051220.1"/>
    <property type="molecule type" value="Genomic_DNA"/>
</dbReference>
<dbReference type="Pfam" id="PF00698">
    <property type="entry name" value="Acyl_transf_1"/>
    <property type="match status" value="1"/>
</dbReference>
<dbReference type="InterPro" id="IPR016452">
    <property type="entry name" value="Fas1/AflB-like"/>
</dbReference>
<dbReference type="Pfam" id="PF17951">
    <property type="entry name" value="FAS_meander"/>
    <property type="match status" value="1"/>
</dbReference>
<dbReference type="InterPro" id="IPR029069">
    <property type="entry name" value="HotDog_dom_sf"/>
</dbReference>
<dbReference type="Pfam" id="PF17828">
    <property type="entry name" value="FAS_N"/>
    <property type="match status" value="1"/>
</dbReference>
<evidence type="ECO:0000256" key="16">
    <source>
        <dbReference type="PIRNR" id="PIRNR005562"/>
    </source>
</evidence>
<organism evidence="19 20">
    <name type="scientific">Penicillium canescens</name>
    <dbReference type="NCBI Taxonomy" id="5083"/>
    <lineage>
        <taxon>Eukaryota</taxon>
        <taxon>Fungi</taxon>
        <taxon>Dikarya</taxon>
        <taxon>Ascomycota</taxon>
        <taxon>Pezizomycotina</taxon>
        <taxon>Eurotiomycetes</taxon>
        <taxon>Eurotiomycetidae</taxon>
        <taxon>Eurotiales</taxon>
        <taxon>Aspergillaceae</taxon>
        <taxon>Penicillium</taxon>
    </lineage>
</organism>
<dbReference type="GO" id="GO:0004312">
    <property type="term" value="F:fatty acid synthase activity"/>
    <property type="evidence" value="ECO:0007669"/>
    <property type="project" value="InterPro"/>
</dbReference>
<keyword evidence="3 16" id="KW-0808">Transferase</keyword>
<comment type="caution">
    <text evidence="19">The sequence shown here is derived from an EMBL/GenBank/DDBJ whole genome shotgun (WGS) entry which is preliminary data.</text>
</comment>
<dbReference type="InterPro" id="IPR040883">
    <property type="entry name" value="FAS_meander"/>
</dbReference>
<dbReference type="InterPro" id="IPR039569">
    <property type="entry name" value="FAS1-like_DH_region"/>
</dbReference>
<dbReference type="PANTHER" id="PTHR10982">
    <property type="entry name" value="MALONYL COA-ACYL CARRIER PROTEIN TRANSACYLASE"/>
    <property type="match status" value="1"/>
</dbReference>
<dbReference type="PRINTS" id="PR01483">
    <property type="entry name" value="FASYNTHASE"/>
</dbReference>
<comment type="subunit">
    <text evidence="10">[Alpha(6)beta(6)] hexamers of two multifunctional subunits (alpha and beta).</text>
</comment>
<keyword evidence="4 16" id="KW-0378">Hydrolase</keyword>
<dbReference type="InterPro" id="IPR001227">
    <property type="entry name" value="Ac_transferase_dom_sf"/>
</dbReference>
<dbReference type="GO" id="GO:0004313">
    <property type="term" value="F:[acyl-carrier-protein] S-acetyltransferase activity"/>
    <property type="evidence" value="ECO:0007669"/>
    <property type="project" value="UniProtKB-EC"/>
</dbReference>
<dbReference type="InterPro" id="IPR041099">
    <property type="entry name" value="FAS1_N"/>
</dbReference>
<dbReference type="GO" id="GO:0006633">
    <property type="term" value="P:fatty acid biosynthetic process"/>
    <property type="evidence" value="ECO:0007669"/>
    <property type="project" value="InterPro"/>
</dbReference>
<feature type="domain" description="Malonyl-CoA:ACP transacylase (MAT)" evidence="18">
    <location>
        <begin position="1689"/>
        <end position="2066"/>
    </location>
</feature>
<evidence type="ECO:0000256" key="15">
    <source>
        <dbReference type="ARBA" id="ARBA00048835"/>
    </source>
</evidence>
<comment type="catalytic activity">
    <reaction evidence="1">
        <text>a (3R)-hydroxyacyl-[ACP] = a (2E)-enoyl-[ACP] + H2O</text>
        <dbReference type="Rhea" id="RHEA:13097"/>
        <dbReference type="Rhea" id="RHEA-COMP:9925"/>
        <dbReference type="Rhea" id="RHEA-COMP:9945"/>
        <dbReference type="ChEBI" id="CHEBI:15377"/>
        <dbReference type="ChEBI" id="CHEBI:78784"/>
        <dbReference type="ChEBI" id="CHEBI:78827"/>
        <dbReference type="EC" id="4.2.1.59"/>
    </reaction>
</comment>
<comment type="similarity">
    <text evidence="2 16">Belongs to the fungal fatty acid synthetase subunit beta family.</text>
</comment>
<dbReference type="Gene3D" id="6.10.140.1400">
    <property type="match status" value="1"/>
</dbReference>
<keyword evidence="5 16" id="KW-0521">NADP</keyword>
<gene>
    <name evidence="19" type="ORF">N7460_001754</name>
</gene>
<dbReference type="Proteomes" id="UP001219568">
    <property type="component" value="Unassembled WGS sequence"/>
</dbReference>
<dbReference type="Pfam" id="PF16073">
    <property type="entry name" value="SAT"/>
    <property type="match status" value="1"/>
</dbReference>
<dbReference type="SMART" id="SM00827">
    <property type="entry name" value="PKS_AT"/>
    <property type="match status" value="1"/>
</dbReference>
<evidence type="ECO:0000259" key="18">
    <source>
        <dbReference type="SMART" id="SM00827"/>
    </source>
</evidence>
<dbReference type="SUPFAM" id="SSF51412">
    <property type="entry name" value="Inosine monophosphate dehydrogenase (IMPDH)"/>
    <property type="match status" value="1"/>
</dbReference>
<evidence type="ECO:0000256" key="8">
    <source>
        <dbReference type="ARBA" id="ARBA00023239"/>
    </source>
</evidence>
<dbReference type="Pfam" id="PF13452">
    <property type="entry name" value="FAS1_DH_region"/>
    <property type="match status" value="1"/>
</dbReference>
<evidence type="ECO:0000256" key="9">
    <source>
        <dbReference type="ARBA" id="ARBA00023268"/>
    </source>
</evidence>
<dbReference type="Gene3D" id="3.30.1120.100">
    <property type="match status" value="1"/>
</dbReference>
<feature type="active site" description="For malonyltransferase activity" evidence="17">
    <location>
        <position position="1833"/>
    </location>
</feature>
<dbReference type="Pfam" id="PF22235">
    <property type="entry name" value="FAS1_thioest_ins"/>
    <property type="match status" value="1"/>
</dbReference>
<dbReference type="PANTHER" id="PTHR10982:SF21">
    <property type="entry name" value="FATTY ACID SYNTHASE SUBUNIT BETA"/>
    <property type="match status" value="1"/>
</dbReference>
<protein>
    <recommendedName>
        <fullName evidence="18">Malonyl-CoA:ACP transacylase (MAT) domain-containing protein</fullName>
    </recommendedName>
</protein>
<reference evidence="19" key="2">
    <citation type="submission" date="2023-01" db="EMBL/GenBank/DDBJ databases">
        <authorList>
            <person name="Petersen C."/>
        </authorList>
    </citation>
    <scope>NUCLEOTIDE SEQUENCE</scope>
    <source>
        <strain evidence="19">IBT 15450</strain>
    </source>
</reference>
<dbReference type="InterPro" id="IPR013565">
    <property type="entry name" value="Fas1/AflB-like_central"/>
</dbReference>
<evidence type="ECO:0000256" key="5">
    <source>
        <dbReference type="ARBA" id="ARBA00022857"/>
    </source>
</evidence>
<dbReference type="Gene3D" id="3.40.366.10">
    <property type="entry name" value="Malonyl-Coenzyme A Acyl Carrier Protein, domain 2"/>
    <property type="match status" value="3"/>
</dbReference>
<evidence type="ECO:0000313" key="19">
    <source>
        <dbReference type="EMBL" id="KAJ6051220.1"/>
    </source>
</evidence>
<dbReference type="FunFam" id="3.20.20.70:FF:000078">
    <property type="entry name" value="Fatty acid synthase beta subunit dehydratase"/>
    <property type="match status" value="1"/>
</dbReference>
<evidence type="ECO:0000256" key="4">
    <source>
        <dbReference type="ARBA" id="ARBA00022801"/>
    </source>
</evidence>
<dbReference type="Gene3D" id="3.30.70.3330">
    <property type="match status" value="1"/>
</dbReference>
<evidence type="ECO:0000256" key="12">
    <source>
        <dbReference type="ARBA" id="ARBA00048462"/>
    </source>
</evidence>
<name>A0AAD6IIJ8_PENCN</name>
<dbReference type="InterPro" id="IPR013785">
    <property type="entry name" value="Aldolase_TIM"/>
</dbReference>
<dbReference type="GO" id="GO:0016297">
    <property type="term" value="F:fatty acyl-[ACP] hydrolase activity"/>
    <property type="evidence" value="ECO:0007669"/>
    <property type="project" value="UniProtKB-EC"/>
</dbReference>
<comment type="catalytic activity">
    <reaction evidence="11">
        <text>acetyl-CoA + n malonyl-CoA + 2n NADPH + 4n H(+) = a long-chain-acyl-CoA + n CoA + n CO2 + 2n NADP(+).</text>
        <dbReference type="EC" id="2.3.1.86"/>
    </reaction>
</comment>
<evidence type="ECO:0000256" key="17">
    <source>
        <dbReference type="PIRSR" id="PIRSR005562-1"/>
    </source>
</evidence>
<evidence type="ECO:0000256" key="11">
    <source>
        <dbReference type="ARBA" id="ARBA00048237"/>
    </source>
</evidence>
<accession>A0AAD6IIJ8</accession>
<evidence type="ECO:0000256" key="14">
    <source>
        <dbReference type="ARBA" id="ARBA00048572"/>
    </source>
</evidence>
<dbReference type="Gene3D" id="3.20.20.70">
    <property type="entry name" value="Aldolase class I"/>
    <property type="match status" value="1"/>
</dbReference>
<keyword evidence="8" id="KW-0456">Lyase</keyword>
<dbReference type="InterPro" id="IPR002539">
    <property type="entry name" value="MaoC-like_dom"/>
</dbReference>
<dbReference type="GO" id="GO:0019171">
    <property type="term" value="F:(3R)-hydroxyacyl-[acyl-carrier-protein] dehydratase activity"/>
    <property type="evidence" value="ECO:0007669"/>
    <property type="project" value="UniProtKB-EC"/>
</dbReference>
<dbReference type="Gene3D" id="1.20.1050.120">
    <property type="match status" value="1"/>
</dbReference>
<dbReference type="Gene3D" id="6.10.60.10">
    <property type="match status" value="1"/>
</dbReference>
<evidence type="ECO:0000256" key="6">
    <source>
        <dbReference type="ARBA" id="ARBA00023002"/>
    </source>
</evidence>
<comment type="catalytic activity">
    <reaction evidence="12">
        <text>holo-[ACP] + malonyl-CoA = malonyl-[ACP] + CoA</text>
        <dbReference type="Rhea" id="RHEA:41792"/>
        <dbReference type="Rhea" id="RHEA-COMP:9623"/>
        <dbReference type="Rhea" id="RHEA-COMP:9685"/>
        <dbReference type="ChEBI" id="CHEBI:57287"/>
        <dbReference type="ChEBI" id="CHEBI:57384"/>
        <dbReference type="ChEBI" id="CHEBI:64479"/>
        <dbReference type="ChEBI" id="CHEBI:78449"/>
        <dbReference type="EC" id="2.3.1.39"/>
    </reaction>
</comment>
<evidence type="ECO:0000256" key="3">
    <source>
        <dbReference type="ARBA" id="ARBA00022679"/>
    </source>
</evidence>
<comment type="catalytic activity">
    <reaction evidence="13">
        <text>(9Z)-octadecenoyl-[ACP] + H2O = (9Z)-octadecenoate + holo-[ACP] + H(+)</text>
        <dbReference type="Rhea" id="RHEA:15057"/>
        <dbReference type="Rhea" id="RHEA-COMP:9685"/>
        <dbReference type="Rhea" id="RHEA-COMP:9924"/>
        <dbReference type="ChEBI" id="CHEBI:15377"/>
        <dbReference type="ChEBI" id="CHEBI:15378"/>
        <dbReference type="ChEBI" id="CHEBI:30823"/>
        <dbReference type="ChEBI" id="CHEBI:64479"/>
        <dbReference type="ChEBI" id="CHEBI:78783"/>
        <dbReference type="EC" id="3.1.2.14"/>
    </reaction>
</comment>
<sequence>MDVPQLEATQCQWSASASVSPASTPPTPWEEVEPCSPVFEEIVLHVNNIQCTLRVPRGIARRGQELVQQFVSTAATLEPSSPLELCCLFMQYVMQGITQERHGDLDISVLHQVLNTLHVDLLQNENIHTVLASMNQDKSRDRPILQAYFQACRETRSPCTVTTSSLLADVDQGHAQIFALFNGQGVESYFDELLAAYDIYHPQLASFIHTVSKPLIHLAQEAQFKPLFPHGLDVDLWLRVPESRPNASYLASAPVSFPLIGLSQFVQYAIACINLGQSPAELRHVFAGAIGHSQGIVVASFIAAADSWDSLCSAAQQALELLFWIGCRCRQQLQGVCPVSSPSNCMLGIKGLTQPELQRHLDELNLHLSAKEAVYLALINGPEQLVVAGLPLSLRALDQKISKGYSQAKSAMRIPFRKRLPVVHTRFLAITAPFHSPYLQEAEDKLQNDLAGFSLSGSQLAFPVFHTETAENLQEIENVVPHLIKMICTRRVEFEKVLNNTLIGVTHVLDFGPGGEVGMGSLVNHQREGTGLRTLIMSAARGATNSNTSALGFSSELYAHNVAALYNSAWNAEFSPRLMQFHSESHLVDTKFSRLLGVPPVMVAGMTPTTTASEFVAAVMNAGYHVELACGGFPDRDSMHRGILATAAEISPGRGITCNVIYANPRAMAWQIPLLVELSQSGVPITGLTIGAGIPSLEIIQSYLSDLPLKHLALKPGSKEGIDGVLAIARANPTFPIILQWTGGRGGGHHSSEDFHEPLLDRYAQIRSHRNVILVVGSGFGDAGQTYPYLVGSWSQEFGRAPMPVDGILLGSRVMAAKEAHTSPAVKEAICSTAGVPNEDWEQTYEHAAGGIISVRSEMGEPIHKLATRGVMLWAELDKSVFSLPRNEQKAALFARKTYYITRLNNDFQKVWFGKNARGEVIDLHEMTYAEVWDRMVELLYLKVAQQYIDPSWKTLVRDYTHRLEERLGGRKEHPALQSVEQLDEPDLFRDLLFSQYPQAHADVLTAADVEYIHLISRRRGQKPVPFITLFDEDFEYWFKKDSLWQSERLEAVVGQDVGRVCILHGPVAAKYTQSVDEPVQNILNSIHDKHVAWILRDNYAGDLARIPSADQHSSDPCWPVTGVHLDAEPDGKIVRYIVSENPPSPEVWLELLADTTAAPWCRALLSEKTIAQDRTVVDNPLPRLFAAKPGLVAEICNIQAPEKTEILLKEIERDGKGAENLLAISSLRCSPEGLITLTLSDRTVAGRAPADLVFLFNYQPCGGALSIHEVMSDRNQRIKQFYRSIWIGEHGLPVTSDFVFRGRDTVLDREAICQFAQSLSNRNPIYYNSRPDDLLVAPLDLAIAVAWKPLMSGVFPDVAAGDMLRLLHLSAGFELCDGVAPLREGDHLSSNGRLVSVMVKKGSGKVVEAEATIYRECMPVVRLTSKFILLGSYPENEPTFEIREEKWRLPLDSKKHVALLRSRAWFHPEGKVDLLDHLHHTVDVHTTSRTSSVAADSGLGLEVEGQVIWQSDSTSESVILGSIIFSTAAIDALNPVTDYLKRHGSLSSGEDCLFDAPRPLVQELLVTVPDAGSEYARASGDCNPIHLSSLFASYAGHETRVTHGMFTSGYVRGLVESHLTRNDVARMRSWSCTFDNKVCSGDQLAIQINHNGMSRGKMLLTIQVLNVITGIKVLSAQASIEQPKTAYVFTGQGSQQAGMGMALYESSLSAQEIWKTADEFFENTYGFSITHIVRNNPKELTVHFGGSRGRAIRENYISLTFDAVDDDGKTTCKPVFPNITRSSRFHRFRSVDGLLHETQFTQPALALMEIARFEDMRRRGVVEEASQFAGHSLGEYVALTAMGRIFSVQKVAGLVFYRGLSMQNAVQQDRQGATQYSMCAVNPTRVSKAFSQDDLKWCVAEIARQTRGLLEIVNYNVLRLQYVCAGDLRGLASLTELMNALASRSLGMQSKPDIQRFIQESLAGLDVRTGPVVLQRGRATIPLKVNVPFHSSLLRPGVQSFRQFLSRNLAESSIQPDRLVGKYIPNLTARPFELSRTYVKSVLALTESPVLENLLCNWESMEDGGYDEQVLFPW</sequence>
<dbReference type="GO" id="GO:0004318">
    <property type="term" value="F:enoyl-[acyl-carrier-protein] reductase (NADH) activity"/>
    <property type="evidence" value="ECO:0007669"/>
    <property type="project" value="UniProtKB-UniRule"/>
</dbReference>
<dbReference type="Pfam" id="PF08354">
    <property type="entry name" value="Fas1-AflB-like_hel"/>
    <property type="match status" value="1"/>
</dbReference>
<reference evidence="19" key="1">
    <citation type="journal article" date="2023" name="IMA Fungus">
        <title>Comparative genomic study of the Penicillium genus elucidates a diverse pangenome and 15 lateral gene transfer events.</title>
        <authorList>
            <person name="Petersen C."/>
            <person name="Sorensen T."/>
            <person name="Nielsen M.R."/>
            <person name="Sondergaard T.E."/>
            <person name="Sorensen J.L."/>
            <person name="Fitzpatrick D.A."/>
            <person name="Frisvad J.C."/>
            <person name="Nielsen K.L."/>
        </authorList>
    </citation>
    <scope>NUCLEOTIDE SEQUENCE</scope>
    <source>
        <strain evidence="19">IBT 15450</strain>
    </source>
</reference>
<feature type="active site" description="For acetyltransferase activity" evidence="17">
    <location>
        <position position="293"/>
    </location>
</feature>
<comment type="catalytic activity">
    <reaction evidence="15">
        <text>holo-[ACP] + acetyl-CoA = acetyl-[ACP] + CoA</text>
        <dbReference type="Rhea" id="RHEA:41788"/>
        <dbReference type="Rhea" id="RHEA-COMP:9621"/>
        <dbReference type="Rhea" id="RHEA-COMP:9685"/>
        <dbReference type="ChEBI" id="CHEBI:57287"/>
        <dbReference type="ChEBI" id="CHEBI:57288"/>
        <dbReference type="ChEBI" id="CHEBI:64479"/>
        <dbReference type="ChEBI" id="CHEBI:78446"/>
        <dbReference type="EC" id="2.3.1.38"/>
    </reaction>
</comment>
<evidence type="ECO:0000256" key="13">
    <source>
        <dbReference type="ARBA" id="ARBA00048536"/>
    </source>
</evidence>
<evidence type="ECO:0000256" key="10">
    <source>
        <dbReference type="ARBA" id="ARBA00033756"/>
    </source>
</evidence>
<dbReference type="Gene3D" id="1.20.930.70">
    <property type="match status" value="1"/>
</dbReference>
<evidence type="ECO:0000256" key="7">
    <source>
        <dbReference type="ARBA" id="ARBA00023027"/>
    </source>
</evidence>
<dbReference type="Pfam" id="PF01575">
    <property type="entry name" value="MaoC_dehydratas"/>
    <property type="match status" value="1"/>
</dbReference>
<keyword evidence="7 16" id="KW-0520">NAD</keyword>
<dbReference type="Gene3D" id="3.10.129.10">
    <property type="entry name" value="Hotdog Thioesterase"/>
    <property type="match status" value="1"/>
</dbReference>
<keyword evidence="20" id="KW-1185">Reference proteome</keyword>
<dbReference type="CDD" id="cd03447">
    <property type="entry name" value="FAS_MaoC"/>
    <property type="match status" value="1"/>
</dbReference>
<dbReference type="InterPro" id="IPR003965">
    <property type="entry name" value="Fatty_acid_synthase"/>
</dbReference>